<dbReference type="Gene3D" id="2.40.128.210">
    <property type="entry name" value="Pab87 octamerisation domain"/>
    <property type="match status" value="1"/>
</dbReference>
<evidence type="ECO:0000313" key="3">
    <source>
        <dbReference type="EMBL" id="AJC73919.1"/>
    </source>
</evidence>
<protein>
    <submittedName>
        <fullName evidence="3">Beta-lactamase</fullName>
    </submittedName>
</protein>
<dbReference type="Pfam" id="PF00144">
    <property type="entry name" value="Beta-lactamase"/>
    <property type="match status" value="1"/>
</dbReference>
<dbReference type="PANTHER" id="PTHR46825:SF9">
    <property type="entry name" value="BETA-LACTAMASE-RELATED DOMAIN-CONTAINING PROTEIN"/>
    <property type="match status" value="1"/>
</dbReference>
<feature type="domain" description="Beta-lactamase-related" evidence="1">
    <location>
        <begin position="7"/>
        <end position="338"/>
    </location>
</feature>
<evidence type="ECO:0000259" key="1">
    <source>
        <dbReference type="Pfam" id="PF00144"/>
    </source>
</evidence>
<feature type="domain" description="Pab87 octamerisation" evidence="2">
    <location>
        <begin position="358"/>
        <end position="451"/>
    </location>
</feature>
<evidence type="ECO:0000313" key="4">
    <source>
        <dbReference type="Proteomes" id="UP000077469"/>
    </source>
</evidence>
<dbReference type="Pfam" id="PF13969">
    <property type="entry name" value="Pab87_oct"/>
    <property type="match status" value="1"/>
</dbReference>
<dbReference type="InterPro" id="IPR012338">
    <property type="entry name" value="Beta-lactam/transpept-like"/>
</dbReference>
<accession>A0A0X1KRR5</accession>
<organism evidence="3 4">
    <name type="scientific">Pseudothermotoga hypogea DSM 11164 = NBRC 106472</name>
    <dbReference type="NCBI Taxonomy" id="1123384"/>
    <lineage>
        <taxon>Bacteria</taxon>
        <taxon>Thermotogati</taxon>
        <taxon>Thermotogota</taxon>
        <taxon>Thermotogae</taxon>
        <taxon>Thermotogales</taxon>
        <taxon>Thermotogaceae</taxon>
        <taxon>Pseudothermotoga</taxon>
    </lineage>
</organism>
<dbReference type="InterPro" id="IPR050491">
    <property type="entry name" value="AmpC-like"/>
</dbReference>
<dbReference type="InterPro" id="IPR038164">
    <property type="entry name" value="Pab87_oct_sf"/>
</dbReference>
<dbReference type="KEGG" id="phy:AJ81_06610"/>
<name>A0A0X1KRR5_9THEM</name>
<evidence type="ECO:0000259" key="2">
    <source>
        <dbReference type="Pfam" id="PF13969"/>
    </source>
</evidence>
<dbReference type="PaxDb" id="1123384-AJ81_06610"/>
<dbReference type="PATRIC" id="fig|1123384.7.peg.1331"/>
<dbReference type="AlphaFoldDB" id="A0A0X1KRR5"/>
<dbReference type="SUPFAM" id="SSF56601">
    <property type="entry name" value="beta-lactamase/transpeptidase-like"/>
    <property type="match status" value="1"/>
</dbReference>
<sequence length="453" mass="51853">MDFTKLEDFILEKMRQTKMPALSIALISDGEIVYKRGFGFRVLESYAPADENTIYGVGSITKSFTALAIVKLAEEGKIDLERPVEDYLPLRLRAFGEPIRVKHLLYHASGIPSLGYAEAFIDGMFNLGEGWLPVKDPEDVLMFARDAESWAFTKPDERFFYSNSGYVMLGRIVSKVTDMKYEDYVKKYILEPLKMTRSHFYREEVEKDPNVAAGYVLDPQSHTHVRKPFPYGISSDGGLLSNVLDLSKYLLFYINKGELEGARIVSKESIESMEEGRIPVPWESFGDEKYGFGWIIHPNFLGEKLVEHSGSVLIYTGFVGYIPAKKIGVAVLSNCAGYPLSNIGMYALALMLKKDPDEEFDFVKFDKILHKLVGRYEGYKKSVAFDVKRNGDFLLMEMVSRNLKLSSVLVPEKVEKEYVKCFTLQNFRKMDVEFFIEPNRVTMIYERYKLIKS</sequence>
<dbReference type="RefSeq" id="WP_031504539.1">
    <property type="nucleotide sequence ID" value="NC_022795.1"/>
</dbReference>
<dbReference type="PANTHER" id="PTHR46825">
    <property type="entry name" value="D-ALANYL-D-ALANINE-CARBOXYPEPTIDASE/ENDOPEPTIDASE AMPH"/>
    <property type="match status" value="1"/>
</dbReference>
<dbReference type="OrthoDB" id="9803467at2"/>
<dbReference type="STRING" id="1123384.AJ81_06610"/>
<dbReference type="InterPro" id="IPR001466">
    <property type="entry name" value="Beta-lactam-related"/>
</dbReference>
<proteinExistence type="predicted"/>
<gene>
    <name evidence="3" type="ORF">AJ81_06610</name>
</gene>
<dbReference type="EMBL" id="CP007141">
    <property type="protein sequence ID" value="AJC73919.1"/>
    <property type="molecule type" value="Genomic_DNA"/>
</dbReference>
<keyword evidence="4" id="KW-1185">Reference proteome</keyword>
<dbReference type="Gene3D" id="3.40.710.10">
    <property type="entry name" value="DD-peptidase/beta-lactamase superfamily"/>
    <property type="match status" value="1"/>
</dbReference>
<dbReference type="InterPro" id="IPR025879">
    <property type="entry name" value="Pab87_oct"/>
</dbReference>
<dbReference type="Proteomes" id="UP000077469">
    <property type="component" value="Chromosome"/>
</dbReference>
<reference evidence="3 4" key="1">
    <citation type="submission" date="2014-01" db="EMBL/GenBank/DDBJ databases">
        <title>Genome sequencing of Thermotog hypogea.</title>
        <authorList>
            <person name="Zhang X."/>
            <person name="Alvare G."/>
            <person name="Fristensky B."/>
            <person name="Chen L."/>
            <person name="Suen T."/>
            <person name="Chen Q."/>
            <person name="Ma K."/>
        </authorList>
    </citation>
    <scope>NUCLEOTIDE SEQUENCE [LARGE SCALE GENOMIC DNA]</scope>
    <source>
        <strain evidence="3 4">DSM 11164</strain>
    </source>
</reference>